<dbReference type="RefSeq" id="WP_085914101.1">
    <property type="nucleotide sequence ID" value="NZ_AP018920.1"/>
</dbReference>
<evidence type="ECO:0000313" key="5">
    <source>
        <dbReference type="EMBL" id="OSY38701.1"/>
    </source>
</evidence>
<dbReference type="Gene3D" id="3.40.430.10">
    <property type="entry name" value="Dihydrofolate Reductase, subunit A"/>
    <property type="match status" value="1"/>
</dbReference>
<comment type="pathway">
    <text evidence="1">Cofactor biosynthesis; riboflavin biosynthesis.</text>
</comment>
<sequence>MTDIHQIFPAAGAGPLPVEALERLYAYPDDGRLRVCVNFVSSADGALEVEGRSAGLSTPPDRVVLRLGTDLADVVLVAAGTAVAEGFTGVRPRERMAERRRRFGLSEVPSTAVVTGSGRSLPPSASVLTDVVIPTIVFTCAAVPERVRAGWTDAGAEVVLTGDGTVDLHAALTELDRRGLRRVNCMGGPGLFGSLAEAGLVDELRLTVAPFLVSGDAGRIARGAGLDPARLSLVSVVTGDDTLLIRYRVGEPAGR</sequence>
<keyword evidence="6" id="KW-1185">Reference proteome</keyword>
<dbReference type="GO" id="GO:0009231">
    <property type="term" value="P:riboflavin biosynthetic process"/>
    <property type="evidence" value="ECO:0007669"/>
    <property type="project" value="InterPro"/>
</dbReference>
<keyword evidence="3 5" id="KW-0560">Oxidoreductase</keyword>
<dbReference type="PANTHER" id="PTHR38011:SF7">
    <property type="entry name" value="2,5-DIAMINO-6-RIBOSYLAMINO-4(3H)-PYRIMIDINONE 5'-PHOSPHATE REDUCTASE"/>
    <property type="match status" value="1"/>
</dbReference>
<dbReference type="AlphaFoldDB" id="A0A1Y2MU79"/>
<accession>A0A1Y2MU79</accession>
<dbReference type="InterPro" id="IPR002734">
    <property type="entry name" value="RibDG_C"/>
</dbReference>
<evidence type="ECO:0000256" key="1">
    <source>
        <dbReference type="ARBA" id="ARBA00005104"/>
    </source>
</evidence>
<dbReference type="STRING" id="2074.BG845_03903"/>
<keyword evidence="2" id="KW-0521">NADP</keyword>
<reference evidence="5 6" key="1">
    <citation type="submission" date="2016-09" db="EMBL/GenBank/DDBJ databases">
        <title>Pseudonocardia autotrophica DSM535, a candidate organism with high potential of specific P450 cytochromes.</title>
        <authorList>
            <person name="Grumaz C."/>
            <person name="Vainshtein Y."/>
            <person name="Kirstahler P."/>
            <person name="Sohn K."/>
        </authorList>
    </citation>
    <scope>NUCLEOTIDE SEQUENCE [LARGE SCALE GENOMIC DNA]</scope>
    <source>
        <strain evidence="5 6">DSM 535</strain>
    </source>
</reference>
<name>A0A1Y2MU79_PSEAH</name>
<dbReference type="InterPro" id="IPR050765">
    <property type="entry name" value="Riboflavin_Biosynth_HTPR"/>
</dbReference>
<feature type="domain" description="Bacterial bifunctional deaminase-reductase C-terminal" evidence="4">
    <location>
        <begin position="35"/>
        <end position="241"/>
    </location>
</feature>
<evidence type="ECO:0000256" key="2">
    <source>
        <dbReference type="ARBA" id="ARBA00022857"/>
    </source>
</evidence>
<organism evidence="5 6">
    <name type="scientific">Pseudonocardia autotrophica</name>
    <name type="common">Amycolata autotrophica</name>
    <name type="synonym">Nocardia autotrophica</name>
    <dbReference type="NCBI Taxonomy" id="2074"/>
    <lineage>
        <taxon>Bacteria</taxon>
        <taxon>Bacillati</taxon>
        <taxon>Actinomycetota</taxon>
        <taxon>Actinomycetes</taxon>
        <taxon>Pseudonocardiales</taxon>
        <taxon>Pseudonocardiaceae</taxon>
        <taxon>Pseudonocardia</taxon>
    </lineage>
</organism>
<protein>
    <submittedName>
        <fullName evidence="5">2,5-diamino-6-ribosylamino-4(3H)-pyrimidinone 5'-phosphate reductase</fullName>
        <ecNumber evidence="5">1.1.1.302</ecNumber>
    </submittedName>
</protein>
<dbReference type="Proteomes" id="UP000194360">
    <property type="component" value="Unassembled WGS sequence"/>
</dbReference>
<dbReference type="EMBL" id="MIGB01000021">
    <property type="protein sequence ID" value="OSY38701.1"/>
    <property type="molecule type" value="Genomic_DNA"/>
</dbReference>
<proteinExistence type="predicted"/>
<dbReference type="PANTHER" id="PTHR38011">
    <property type="entry name" value="DIHYDROFOLATE REDUCTASE FAMILY PROTEIN (AFU_ORTHOLOGUE AFUA_8G06820)"/>
    <property type="match status" value="1"/>
</dbReference>
<dbReference type="SUPFAM" id="SSF53597">
    <property type="entry name" value="Dihydrofolate reductase-like"/>
    <property type="match status" value="1"/>
</dbReference>
<dbReference type="GO" id="GO:0008703">
    <property type="term" value="F:5-amino-6-(5-phosphoribosylamino)uracil reductase activity"/>
    <property type="evidence" value="ECO:0007669"/>
    <property type="project" value="InterPro"/>
</dbReference>
<dbReference type="Pfam" id="PF01872">
    <property type="entry name" value="RibD_C"/>
    <property type="match status" value="1"/>
</dbReference>
<comment type="caution">
    <text evidence="5">The sequence shown here is derived from an EMBL/GenBank/DDBJ whole genome shotgun (WGS) entry which is preliminary data.</text>
</comment>
<dbReference type="OrthoDB" id="5243299at2"/>
<evidence type="ECO:0000256" key="3">
    <source>
        <dbReference type="ARBA" id="ARBA00023002"/>
    </source>
</evidence>
<evidence type="ECO:0000313" key="6">
    <source>
        <dbReference type="Proteomes" id="UP000194360"/>
    </source>
</evidence>
<evidence type="ECO:0000259" key="4">
    <source>
        <dbReference type="Pfam" id="PF01872"/>
    </source>
</evidence>
<gene>
    <name evidence="5" type="primary">ribD2_2</name>
    <name evidence="5" type="ORF">BG845_03903</name>
</gene>
<dbReference type="EC" id="1.1.1.302" evidence="5"/>
<dbReference type="InterPro" id="IPR024072">
    <property type="entry name" value="DHFR-like_dom_sf"/>
</dbReference>